<sequence>MGNVFIILICCLCFMILGTSEYSDTVAIINDDNKISISHLLLLCFIE</sequence>
<evidence type="ECO:0000313" key="1">
    <source>
        <dbReference type="EMBL" id="CUT18233.1"/>
    </source>
</evidence>
<proteinExistence type="predicted"/>
<evidence type="ECO:0000313" key="2">
    <source>
        <dbReference type="Proteomes" id="UP000198651"/>
    </source>
</evidence>
<accession>A0A0S4M385</accession>
<organism evidence="1 2">
    <name type="scientific">Candidatus Ichthyocystis hellenicum</name>
    <dbReference type="NCBI Taxonomy" id="1561003"/>
    <lineage>
        <taxon>Bacteria</taxon>
        <taxon>Pseudomonadati</taxon>
        <taxon>Pseudomonadota</taxon>
        <taxon>Betaproteobacteria</taxon>
        <taxon>Burkholderiales</taxon>
        <taxon>Candidatus Ichthyocystis</taxon>
    </lineage>
</organism>
<name>A0A0S4M385_9BURK</name>
<dbReference type="AlphaFoldDB" id="A0A0S4M385"/>
<protein>
    <submittedName>
        <fullName evidence="1">Putative membrane protein</fullName>
    </submittedName>
</protein>
<gene>
    <name evidence="1" type="ORF">Ark11_1434</name>
</gene>
<dbReference type="Proteomes" id="UP000198651">
    <property type="component" value="Chromosome I"/>
</dbReference>
<keyword evidence="2" id="KW-1185">Reference proteome</keyword>
<reference evidence="2" key="1">
    <citation type="submission" date="2015-11" db="EMBL/GenBank/DDBJ databases">
        <authorList>
            <person name="Seth-Smith H.M.B."/>
        </authorList>
    </citation>
    <scope>NUCLEOTIDE SEQUENCE [LARGE SCALE GENOMIC DNA]</scope>
    <source>
        <strain evidence="2">2013Ark11</strain>
    </source>
</reference>
<dbReference type="EMBL" id="LN906597">
    <property type="protein sequence ID" value="CUT18233.1"/>
    <property type="molecule type" value="Genomic_DNA"/>
</dbReference>